<accession>A0A4S2F1G3</accession>
<protein>
    <submittedName>
        <fullName evidence="2">AzlD domain-containing protein</fullName>
    </submittedName>
</protein>
<dbReference type="EMBL" id="SRYE01000005">
    <property type="protein sequence ID" value="TGY61353.1"/>
    <property type="molecule type" value="Genomic_DNA"/>
</dbReference>
<evidence type="ECO:0000313" key="3">
    <source>
        <dbReference type="Proteomes" id="UP000310263"/>
    </source>
</evidence>
<keyword evidence="1" id="KW-0812">Transmembrane</keyword>
<name>A0A4S2F1G3_9ACTN</name>
<keyword evidence="1" id="KW-1133">Transmembrane helix</keyword>
<sequence length="108" mass="11463">MTDLAWFWPAYAVLLVGMLLCRCAPTFVLGKRQLSVRTTRALELIPAAAFAALVANDLCQPELWAQSLWTGAMPLIASAVVALCAVKTKSLALCAAVGVAVYLVLSVI</sequence>
<keyword evidence="1" id="KW-0472">Membrane</keyword>
<evidence type="ECO:0000256" key="1">
    <source>
        <dbReference type="SAM" id="Phobius"/>
    </source>
</evidence>
<comment type="caution">
    <text evidence="2">The sequence shown here is derived from an EMBL/GenBank/DDBJ whole genome shotgun (WGS) entry which is preliminary data.</text>
</comment>
<organism evidence="2 3">
    <name type="scientific">Muricaecibacterium torontonense</name>
    <dbReference type="NCBI Taxonomy" id="3032871"/>
    <lineage>
        <taxon>Bacteria</taxon>
        <taxon>Bacillati</taxon>
        <taxon>Actinomycetota</taxon>
        <taxon>Coriobacteriia</taxon>
        <taxon>Coriobacteriales</taxon>
        <taxon>Atopobiaceae</taxon>
        <taxon>Muricaecibacterium</taxon>
    </lineage>
</organism>
<reference evidence="2 3" key="1">
    <citation type="submission" date="2019-04" db="EMBL/GenBank/DDBJ databases">
        <title>Microbes associate with the intestines of laboratory mice.</title>
        <authorList>
            <person name="Navarre W."/>
            <person name="Wong E."/>
            <person name="Huang K."/>
            <person name="Tropini C."/>
            <person name="Ng K."/>
            <person name="Yu B."/>
        </authorList>
    </citation>
    <scope>NUCLEOTIDE SEQUENCE [LARGE SCALE GENOMIC DNA]</scope>
    <source>
        <strain evidence="2 3">NM07_P-09</strain>
    </source>
</reference>
<feature type="transmembrane region" description="Helical" evidence="1">
    <location>
        <begin position="64"/>
        <end position="83"/>
    </location>
</feature>
<keyword evidence="3" id="KW-1185">Reference proteome</keyword>
<gene>
    <name evidence="2" type="ORF">E5334_08045</name>
</gene>
<evidence type="ECO:0000313" key="2">
    <source>
        <dbReference type="EMBL" id="TGY61353.1"/>
    </source>
</evidence>
<dbReference type="AlphaFoldDB" id="A0A4S2F1G3"/>
<dbReference type="RefSeq" id="WP_136013075.1">
    <property type="nucleotide sequence ID" value="NZ_SRYE01000005.1"/>
</dbReference>
<dbReference type="Proteomes" id="UP000310263">
    <property type="component" value="Unassembled WGS sequence"/>
</dbReference>
<dbReference type="InterPro" id="IPR008407">
    <property type="entry name" value="Brnchd-chn_aa_trnsp_AzlD"/>
</dbReference>
<feature type="transmembrane region" description="Helical" evidence="1">
    <location>
        <begin position="90"/>
        <end position="107"/>
    </location>
</feature>
<feature type="transmembrane region" description="Helical" evidence="1">
    <location>
        <begin position="6"/>
        <end position="29"/>
    </location>
</feature>
<proteinExistence type="predicted"/>
<dbReference type="Pfam" id="PF05437">
    <property type="entry name" value="AzlD"/>
    <property type="match status" value="1"/>
</dbReference>